<keyword evidence="1" id="KW-0663">Pyridoxal phosphate</keyword>
<dbReference type="Proteomes" id="UP001465153">
    <property type="component" value="Unassembled WGS sequence"/>
</dbReference>
<keyword evidence="3" id="KW-0808">Transferase</keyword>
<dbReference type="Pfam" id="PF00266">
    <property type="entry name" value="Aminotran_5"/>
    <property type="match status" value="1"/>
</dbReference>
<evidence type="ECO:0000313" key="4">
    <source>
        <dbReference type="Proteomes" id="UP001465153"/>
    </source>
</evidence>
<dbReference type="InterPro" id="IPR015422">
    <property type="entry name" value="PyrdxlP-dep_Trfase_small"/>
</dbReference>
<proteinExistence type="predicted"/>
<dbReference type="SUPFAM" id="SSF53383">
    <property type="entry name" value="PLP-dependent transferases"/>
    <property type="match status" value="1"/>
</dbReference>
<sequence>MSELTVTQLKTFCKKADFNLEDYHYLNGAYMSPLPMVTEQAGIEGMRRKRIPMHLTKEHFFSYRRLIRERFAQLIHGESSENIAILPSVSYGLSIIANNTPCNDKKNIILVEDEFPSVYYTWEKYCRRHQAELIVIKRPVEVENRGSLWSQAIIDAIDENTHVVSVGNIHWQDGSLFDLKRIAEKAHAYGALLVIDATQSVGAIDIDIKQLNPYALLASSYKTLLGPYSMAIGYFSDPLCSGEPLEENWINRNFSDRFAELTHYQDHYRQGAERFDVGESSNFILTPMLAESLKLLIDWDVRKIQQYCQYLTNYLSGKLQAFNIPLIGNRDRGCHYLGIEISQFDPDVLVAELETSRIIASVRGDFMRISLHVYNNIDDCDALIDAFKAVLSRRTHRATHADVTEVSE</sequence>
<evidence type="ECO:0000313" key="3">
    <source>
        <dbReference type="EMBL" id="GAA6166638.1"/>
    </source>
</evidence>
<dbReference type="InterPro" id="IPR000192">
    <property type="entry name" value="Aminotrans_V_dom"/>
</dbReference>
<dbReference type="EMBL" id="BAABWN010000001">
    <property type="protein sequence ID" value="GAA6166638.1"/>
    <property type="molecule type" value="Genomic_DNA"/>
</dbReference>
<protein>
    <submittedName>
        <fullName evidence="3">Aminotransferase class V-fold PLP-dependent enzyme</fullName>
    </submittedName>
</protein>
<comment type="caution">
    <text evidence="3">The sequence shown here is derived from an EMBL/GenBank/DDBJ whole genome shotgun (WGS) entry which is preliminary data.</text>
</comment>
<keyword evidence="4" id="KW-1185">Reference proteome</keyword>
<dbReference type="Gene3D" id="3.90.1150.10">
    <property type="entry name" value="Aspartate Aminotransferase, domain 1"/>
    <property type="match status" value="1"/>
</dbReference>
<gene>
    <name evidence="3" type="ORF">NBRC116591_04480</name>
</gene>
<reference evidence="3 4" key="1">
    <citation type="submission" date="2024-04" db="EMBL/GenBank/DDBJ databases">
        <title>Draft genome sequence of Sessilibacter corallicola NBRC 116591.</title>
        <authorList>
            <person name="Miyakawa T."/>
            <person name="Kusuya Y."/>
            <person name="Miura T."/>
        </authorList>
    </citation>
    <scope>NUCLEOTIDE SEQUENCE [LARGE SCALE GENOMIC DNA]</scope>
    <source>
        <strain evidence="3 4">KU-00831-HH</strain>
    </source>
</reference>
<keyword evidence="3" id="KW-0032">Aminotransferase</keyword>
<organism evidence="3 4">
    <name type="scientific">Sessilibacter corallicola</name>
    <dbReference type="NCBI Taxonomy" id="2904075"/>
    <lineage>
        <taxon>Bacteria</taxon>
        <taxon>Pseudomonadati</taxon>
        <taxon>Pseudomonadota</taxon>
        <taxon>Gammaproteobacteria</taxon>
        <taxon>Cellvibrionales</taxon>
        <taxon>Cellvibrionaceae</taxon>
        <taxon>Sessilibacter</taxon>
    </lineage>
</organism>
<dbReference type="InterPro" id="IPR015421">
    <property type="entry name" value="PyrdxlP-dep_Trfase_major"/>
</dbReference>
<dbReference type="GO" id="GO:0008483">
    <property type="term" value="F:transaminase activity"/>
    <property type="evidence" value="ECO:0007669"/>
    <property type="project" value="UniProtKB-KW"/>
</dbReference>
<dbReference type="Gene3D" id="3.40.640.10">
    <property type="entry name" value="Type I PLP-dependent aspartate aminotransferase-like (Major domain)"/>
    <property type="match status" value="1"/>
</dbReference>
<dbReference type="RefSeq" id="WP_353301521.1">
    <property type="nucleotide sequence ID" value="NZ_BAABWN010000001.1"/>
</dbReference>
<feature type="domain" description="Aminotransferase class V" evidence="2">
    <location>
        <begin position="58"/>
        <end position="383"/>
    </location>
</feature>
<accession>A0ABQ0A4R3</accession>
<dbReference type="PANTHER" id="PTHR43586">
    <property type="entry name" value="CYSTEINE DESULFURASE"/>
    <property type="match status" value="1"/>
</dbReference>
<evidence type="ECO:0000256" key="1">
    <source>
        <dbReference type="ARBA" id="ARBA00022898"/>
    </source>
</evidence>
<dbReference type="PANTHER" id="PTHR43586:SF15">
    <property type="entry name" value="BLR3095 PROTEIN"/>
    <property type="match status" value="1"/>
</dbReference>
<evidence type="ECO:0000259" key="2">
    <source>
        <dbReference type="Pfam" id="PF00266"/>
    </source>
</evidence>
<name>A0ABQ0A4R3_9GAMM</name>
<dbReference type="InterPro" id="IPR015424">
    <property type="entry name" value="PyrdxlP-dep_Trfase"/>
</dbReference>